<evidence type="ECO:0000256" key="9">
    <source>
        <dbReference type="SAM" id="MobiDB-lite"/>
    </source>
</evidence>
<reference evidence="12" key="1">
    <citation type="submission" date="2016-05" db="EMBL/GenBank/DDBJ databases">
        <authorList>
            <person name="Lavstsen T."/>
            <person name="Jespersen J.S."/>
        </authorList>
    </citation>
    <scope>NUCLEOTIDE SEQUENCE</scope>
    <source>
        <tissue evidence="12">Brain</tissue>
    </source>
</reference>
<evidence type="ECO:0000256" key="7">
    <source>
        <dbReference type="ARBA" id="ARBA00023163"/>
    </source>
</evidence>
<keyword evidence="4" id="KW-0862">Zinc</keyword>
<dbReference type="PANTHER" id="PTHR46481">
    <property type="entry name" value="ZINC FINGER BED DOMAIN-CONTAINING PROTEIN 4"/>
    <property type="match status" value="1"/>
</dbReference>
<dbReference type="InterPro" id="IPR052035">
    <property type="entry name" value="ZnF_BED_domain_contain"/>
</dbReference>
<evidence type="ECO:0000256" key="6">
    <source>
        <dbReference type="ARBA" id="ARBA00023125"/>
    </source>
</evidence>
<gene>
    <name evidence="12" type="primary">ZBED4</name>
</gene>
<dbReference type="PANTHER" id="PTHR46481:SF4">
    <property type="entry name" value="ZINC FINGER BED DOMAIN-CONTAINING PROTEIN 4"/>
    <property type="match status" value="1"/>
</dbReference>
<evidence type="ECO:0000256" key="1">
    <source>
        <dbReference type="ARBA" id="ARBA00004123"/>
    </source>
</evidence>
<dbReference type="SMART" id="SM00614">
    <property type="entry name" value="ZnF_BED"/>
    <property type="match status" value="1"/>
</dbReference>
<feature type="region of interest" description="Disordered" evidence="9">
    <location>
        <begin position="89"/>
        <end position="122"/>
    </location>
</feature>
<keyword evidence="3" id="KW-0863">Zinc-finger</keyword>
<organism evidence="12">
    <name type="scientific">Nothobranchius korthausae</name>
    <dbReference type="NCBI Taxonomy" id="1143690"/>
    <lineage>
        <taxon>Eukaryota</taxon>
        <taxon>Metazoa</taxon>
        <taxon>Chordata</taxon>
        <taxon>Craniata</taxon>
        <taxon>Vertebrata</taxon>
        <taxon>Euteleostomi</taxon>
        <taxon>Actinopterygii</taxon>
        <taxon>Neopterygii</taxon>
        <taxon>Teleostei</taxon>
        <taxon>Neoteleostei</taxon>
        <taxon>Acanthomorphata</taxon>
        <taxon>Ovalentaria</taxon>
        <taxon>Atherinomorphae</taxon>
        <taxon>Cyprinodontiformes</taxon>
        <taxon>Nothobranchiidae</taxon>
        <taxon>Nothobranchius</taxon>
    </lineage>
</organism>
<dbReference type="InterPro" id="IPR012337">
    <property type="entry name" value="RNaseH-like_sf"/>
</dbReference>
<keyword evidence="7" id="KW-0804">Transcription</keyword>
<feature type="domain" description="HAT C-terminal dimerisation" evidence="11">
    <location>
        <begin position="703"/>
        <end position="779"/>
    </location>
</feature>
<name>A0A1A8FUN9_9TELE</name>
<comment type="subcellular location">
    <subcellularLocation>
        <location evidence="1">Nucleus</location>
    </subcellularLocation>
</comment>
<dbReference type="GO" id="GO:0003677">
    <property type="term" value="F:DNA binding"/>
    <property type="evidence" value="ECO:0007669"/>
    <property type="project" value="UniProtKB-KW"/>
</dbReference>
<dbReference type="GO" id="GO:0005634">
    <property type="term" value="C:nucleus"/>
    <property type="evidence" value="ECO:0007669"/>
    <property type="project" value="UniProtKB-SubCell"/>
</dbReference>
<dbReference type="SUPFAM" id="SSF53098">
    <property type="entry name" value="Ribonuclease H-like"/>
    <property type="match status" value="1"/>
</dbReference>
<evidence type="ECO:0000259" key="11">
    <source>
        <dbReference type="Pfam" id="PF05699"/>
    </source>
</evidence>
<feature type="compositionally biased region" description="Basic and acidic residues" evidence="9">
    <location>
        <begin position="1"/>
        <end position="12"/>
    </location>
</feature>
<accession>A0A1A8FUN9</accession>
<keyword evidence="5" id="KW-0805">Transcription regulation</keyword>
<evidence type="ECO:0000256" key="8">
    <source>
        <dbReference type="ARBA" id="ARBA00023242"/>
    </source>
</evidence>
<feature type="domain" description="BED-type" evidence="10">
    <location>
        <begin position="194"/>
        <end position="222"/>
    </location>
</feature>
<feature type="region of interest" description="Disordered" evidence="9">
    <location>
        <begin position="1"/>
        <end position="29"/>
    </location>
</feature>
<dbReference type="InterPro" id="IPR008906">
    <property type="entry name" value="HATC_C_dom"/>
</dbReference>
<dbReference type="EMBL" id="HAEB01015954">
    <property type="protein sequence ID" value="SBQ62481.1"/>
    <property type="molecule type" value="Transcribed_RNA"/>
</dbReference>
<feature type="region of interest" description="Disordered" evidence="9">
    <location>
        <begin position="289"/>
        <end position="312"/>
    </location>
</feature>
<protein>
    <submittedName>
        <fullName evidence="12">Zinc finger, BED domain containing 4</fullName>
    </submittedName>
</protein>
<evidence type="ECO:0000256" key="4">
    <source>
        <dbReference type="ARBA" id="ARBA00022833"/>
    </source>
</evidence>
<dbReference type="Pfam" id="PF05699">
    <property type="entry name" value="Dimer_Tnp_hAT"/>
    <property type="match status" value="1"/>
</dbReference>
<evidence type="ECO:0000256" key="3">
    <source>
        <dbReference type="ARBA" id="ARBA00022771"/>
    </source>
</evidence>
<evidence type="ECO:0000313" key="12">
    <source>
        <dbReference type="EMBL" id="SBQ62481.1"/>
    </source>
</evidence>
<feature type="compositionally biased region" description="Basic and acidic residues" evidence="9">
    <location>
        <begin position="102"/>
        <end position="111"/>
    </location>
</feature>
<sequence>MDVDDDVPHMSEDLFTDSDGSMDSKRREAKGTCLKIEGQDGYVFKSYSMNPHDTVDAMLPACSSTLDKDSFSCFHLSSQVDKELELDKMCNTDPASPDTDTDEHIESDKFENGSGSSENVRDDIEDTNGIEEELQDDERLAFGSSIGPFLPRDVDDYTSLFSGYTSTLYDVAMDAVTQSLLSSMRSQSNPRKKSPAWNHFCISPRDSTKAICLYCMKEFSRGSPKNGDLTNSMLPFSSKNTSPSTSSAESSDPSPKEELNKTEPNLESYANADTVCSALSSLHSNESNIEDMSFGGLERPPGTPKGSSSRRSTVIPEMYEKVKGAVQTHLKEAEGGIVHFTTGVWVSSQTREYLTLSAHWATYESNIRPQGQDFHCSALLSVSQIDCDHDMHDIPKQLENLWDSWITSSGLKKGFTITDNDTIRHTLDEHGHATMQCFAHAIDVMVSEAIKSQRMVQNLLSSARKICERVHRSEKAKEMLTELQKAHQLPENQLVQDVPSKWKTSLFMLERLVEQKNAIDEMSIECNFREIISYDQWEVMLSLCNALKPFEVACRELSNRTATLGQVIPLIHILNRKIDLLFDETVGIDTMLRSLKEAMVTRLSATLDDPRYSWATMLDPRYKTSLFTEEEAERCKQDLIQELDMSNSTSLSVEPLLPNGYNEVTDSSSASHPNKDLWSMVTDMRQVIKTEESQKSSEMTVLEYLEEDILDQSCDPLDYWNLKKFLWPDLAKVAARYVGCPPSIVPAETLFSTASFNCASNQPRPMLENMEGLLFLKVNLPLIYFQY</sequence>
<dbReference type="GO" id="GO:0008270">
    <property type="term" value="F:zinc ion binding"/>
    <property type="evidence" value="ECO:0007669"/>
    <property type="project" value="UniProtKB-KW"/>
</dbReference>
<dbReference type="Pfam" id="PF02892">
    <property type="entry name" value="zf-BED"/>
    <property type="match status" value="1"/>
</dbReference>
<keyword evidence="6" id="KW-0238">DNA-binding</keyword>
<keyword evidence="8" id="KW-0539">Nucleus</keyword>
<dbReference type="InterPro" id="IPR003656">
    <property type="entry name" value="Znf_BED"/>
</dbReference>
<feature type="region of interest" description="Disordered" evidence="9">
    <location>
        <begin position="226"/>
        <end position="266"/>
    </location>
</feature>
<keyword evidence="2" id="KW-0479">Metal-binding</keyword>
<evidence type="ECO:0000256" key="2">
    <source>
        <dbReference type="ARBA" id="ARBA00022723"/>
    </source>
</evidence>
<evidence type="ECO:0000256" key="5">
    <source>
        <dbReference type="ARBA" id="ARBA00023015"/>
    </source>
</evidence>
<proteinExistence type="predicted"/>
<feature type="compositionally biased region" description="Low complexity" evidence="9">
    <location>
        <begin position="237"/>
        <end position="253"/>
    </location>
</feature>
<dbReference type="AlphaFoldDB" id="A0A1A8FUN9"/>
<reference evidence="12" key="2">
    <citation type="submission" date="2016-06" db="EMBL/GenBank/DDBJ databases">
        <title>The genome of a short-lived fish provides insights into sex chromosome evolution and the genetic control of aging.</title>
        <authorList>
            <person name="Reichwald K."/>
            <person name="Felder M."/>
            <person name="Petzold A."/>
            <person name="Koch P."/>
            <person name="Groth M."/>
            <person name="Platzer M."/>
        </authorList>
    </citation>
    <scope>NUCLEOTIDE SEQUENCE</scope>
    <source>
        <tissue evidence="12">Brain</tissue>
    </source>
</reference>
<dbReference type="GO" id="GO:0046983">
    <property type="term" value="F:protein dimerization activity"/>
    <property type="evidence" value="ECO:0007669"/>
    <property type="project" value="InterPro"/>
</dbReference>
<evidence type="ECO:0000259" key="10">
    <source>
        <dbReference type="Pfam" id="PF02892"/>
    </source>
</evidence>